<evidence type="ECO:0000313" key="2">
    <source>
        <dbReference type="Proteomes" id="UP000092445"/>
    </source>
</evidence>
<keyword evidence="2" id="KW-1185">Reference proteome</keyword>
<dbReference type="AlphaFoldDB" id="A0A1A9ZST2"/>
<proteinExistence type="predicted"/>
<protein>
    <submittedName>
        <fullName evidence="1">Uncharacterized protein</fullName>
    </submittedName>
</protein>
<dbReference type="VEuPathDB" id="VectorBase:GPAI023852"/>
<organism evidence="1 2">
    <name type="scientific">Glossina pallidipes</name>
    <name type="common">Tsetse fly</name>
    <dbReference type="NCBI Taxonomy" id="7398"/>
    <lineage>
        <taxon>Eukaryota</taxon>
        <taxon>Metazoa</taxon>
        <taxon>Ecdysozoa</taxon>
        <taxon>Arthropoda</taxon>
        <taxon>Hexapoda</taxon>
        <taxon>Insecta</taxon>
        <taxon>Pterygota</taxon>
        <taxon>Neoptera</taxon>
        <taxon>Endopterygota</taxon>
        <taxon>Diptera</taxon>
        <taxon>Brachycera</taxon>
        <taxon>Muscomorpha</taxon>
        <taxon>Hippoboscoidea</taxon>
        <taxon>Glossinidae</taxon>
        <taxon>Glossina</taxon>
    </lineage>
</organism>
<dbReference type="EnsemblMetazoa" id="GPAI023852-RA">
    <property type="protein sequence ID" value="GPAI023852-PA"/>
    <property type="gene ID" value="GPAI023852"/>
</dbReference>
<dbReference type="Proteomes" id="UP000092445">
    <property type="component" value="Unassembled WGS sequence"/>
</dbReference>
<accession>A0A1A9ZST2</accession>
<name>A0A1A9ZST2_GLOPL</name>
<evidence type="ECO:0000313" key="1">
    <source>
        <dbReference type="EnsemblMetazoa" id="GPAI023852-PA"/>
    </source>
</evidence>
<sequence>MTFTLQQLMVQVSSISFQKGIECGDKKTIIKLFLPNCSCLCLVVITAAQAVLRNTPRLRTDFRFTTGTTSLNDFKWKAILPSHVLTYIEKNASPVECREILIPLRQRHKHSILQGLLKVNTDGIFPFIRSWIPVNAVIDNRTDERKEKNTGNKASFAFERIVDAHQLREVIDEFHRDDPENSSIAAPKGGFMRKSLRKLRDKVAGTLFFRRY</sequence>
<reference evidence="2" key="1">
    <citation type="submission" date="2014-03" db="EMBL/GenBank/DDBJ databases">
        <authorList>
            <person name="Aksoy S."/>
            <person name="Warren W."/>
            <person name="Wilson R.K."/>
        </authorList>
    </citation>
    <scope>NUCLEOTIDE SEQUENCE [LARGE SCALE GENOMIC DNA]</scope>
    <source>
        <strain evidence="2">IAEA</strain>
    </source>
</reference>
<reference evidence="1" key="2">
    <citation type="submission" date="2020-05" db="UniProtKB">
        <authorList>
            <consortium name="EnsemblMetazoa"/>
        </authorList>
    </citation>
    <scope>IDENTIFICATION</scope>
    <source>
        <strain evidence="1">IAEA</strain>
    </source>
</reference>